<reference evidence="2" key="1">
    <citation type="journal article" date="2022" name="Int. J. Mol. Sci.">
        <title>Draft Genome of Tanacetum Coccineum: Genomic Comparison of Closely Related Tanacetum-Family Plants.</title>
        <authorList>
            <person name="Yamashiro T."/>
            <person name="Shiraishi A."/>
            <person name="Nakayama K."/>
            <person name="Satake H."/>
        </authorList>
    </citation>
    <scope>NUCLEOTIDE SEQUENCE</scope>
</reference>
<reference evidence="2" key="2">
    <citation type="submission" date="2022-01" db="EMBL/GenBank/DDBJ databases">
        <authorList>
            <person name="Yamashiro T."/>
            <person name="Shiraishi A."/>
            <person name="Satake H."/>
            <person name="Nakayama K."/>
        </authorList>
    </citation>
    <scope>NUCLEOTIDE SEQUENCE</scope>
</reference>
<accession>A0ABQ5G6A6</accession>
<evidence type="ECO:0000313" key="2">
    <source>
        <dbReference type="EMBL" id="GJT70976.1"/>
    </source>
</evidence>
<gene>
    <name evidence="2" type="ORF">Tco_1030262</name>
</gene>
<name>A0ABQ5G6A6_9ASTR</name>
<sequence>MNDQYMFRINDLNGDDVILDDAAGKSEEQSAKVAEREVSTANPVTTTGEVVTTANVGVTTVSAPTTTIDEMTLAQTLIEINAAKPKAITTAATIVTVAVTRPKEKGVVIQESKETTTTPSIKPSISSKDKGKGIMIEDPLLMKRKDQIKFDEEVARELEAKLKAEIKEEDRAARLKEEEANIALIESWENTQAMMEVDYELAKSLQAQEQGDLTIEEKSKLFVELMKKRKKHFAELRAQKKRNVTPL</sequence>
<organism evidence="2 3">
    <name type="scientific">Tanacetum coccineum</name>
    <dbReference type="NCBI Taxonomy" id="301880"/>
    <lineage>
        <taxon>Eukaryota</taxon>
        <taxon>Viridiplantae</taxon>
        <taxon>Streptophyta</taxon>
        <taxon>Embryophyta</taxon>
        <taxon>Tracheophyta</taxon>
        <taxon>Spermatophyta</taxon>
        <taxon>Magnoliopsida</taxon>
        <taxon>eudicotyledons</taxon>
        <taxon>Gunneridae</taxon>
        <taxon>Pentapetalae</taxon>
        <taxon>asterids</taxon>
        <taxon>campanulids</taxon>
        <taxon>Asterales</taxon>
        <taxon>Asteraceae</taxon>
        <taxon>Asteroideae</taxon>
        <taxon>Anthemideae</taxon>
        <taxon>Anthemidinae</taxon>
        <taxon>Tanacetum</taxon>
    </lineage>
</organism>
<keyword evidence="1" id="KW-0175">Coiled coil</keyword>
<evidence type="ECO:0000313" key="3">
    <source>
        <dbReference type="Proteomes" id="UP001151760"/>
    </source>
</evidence>
<comment type="caution">
    <text evidence="2">The sequence shown here is derived from an EMBL/GenBank/DDBJ whole genome shotgun (WGS) entry which is preliminary data.</text>
</comment>
<dbReference type="Proteomes" id="UP001151760">
    <property type="component" value="Unassembled WGS sequence"/>
</dbReference>
<keyword evidence="3" id="KW-1185">Reference proteome</keyword>
<protein>
    <submittedName>
        <fullName evidence="2">Uncharacterized protein</fullName>
    </submittedName>
</protein>
<dbReference type="EMBL" id="BQNB010018129">
    <property type="protein sequence ID" value="GJT70976.1"/>
    <property type="molecule type" value="Genomic_DNA"/>
</dbReference>
<feature type="coiled-coil region" evidence="1">
    <location>
        <begin position="148"/>
        <end position="179"/>
    </location>
</feature>
<evidence type="ECO:0000256" key="1">
    <source>
        <dbReference type="SAM" id="Coils"/>
    </source>
</evidence>
<proteinExistence type="predicted"/>